<keyword evidence="7" id="KW-0653">Protein transport</keyword>
<dbReference type="AlphaFoldDB" id="A0A8H7ZYQ8"/>
<keyword evidence="4" id="KW-0853">WD repeat</keyword>
<name>A0A8H7ZYQ8_9FUNG</name>
<keyword evidence="12" id="KW-1185">Reference proteome</keyword>
<protein>
    <submittedName>
        <fullName evidence="11">WD40-repeat-containing domain protein</fullName>
    </submittedName>
</protein>
<evidence type="ECO:0000313" key="12">
    <source>
        <dbReference type="Proteomes" id="UP000673691"/>
    </source>
</evidence>
<evidence type="ECO:0000256" key="5">
    <source>
        <dbReference type="ARBA" id="ARBA00022737"/>
    </source>
</evidence>
<dbReference type="SMART" id="SM00320">
    <property type="entry name" value="WD40"/>
    <property type="match status" value="3"/>
</dbReference>
<dbReference type="Gene3D" id="2.130.10.10">
    <property type="entry name" value="YVTN repeat-like/Quinoprotein amine dehydrogenase"/>
    <property type="match status" value="2"/>
</dbReference>
<dbReference type="InterPro" id="IPR037363">
    <property type="entry name" value="Sec13/Seh1_fam"/>
</dbReference>
<keyword evidence="9" id="KW-0906">Nuclear pore complex</keyword>
<dbReference type="PANTHER" id="PTHR11024:SF2">
    <property type="entry name" value="PROTEIN SEC13 HOMOLOG"/>
    <property type="match status" value="1"/>
</dbReference>
<evidence type="ECO:0000256" key="6">
    <source>
        <dbReference type="ARBA" id="ARBA00022816"/>
    </source>
</evidence>
<comment type="subcellular location">
    <subcellularLocation>
        <location evidence="1">Nucleus</location>
        <location evidence="1">Nuclear pore complex</location>
    </subcellularLocation>
</comment>
<proteinExistence type="inferred from homology"/>
<sequence length="349" mass="38997">MVRSARSCGSTPSTKTCWWGQKGPLCRVTTRQWKAQRAGLALTPRGNLVSRYFAQHDAQMDYYGKKLATCSSDRTIRVFEMEDEGFTQIGHLKGWGENRWFLDDSRRRRGARDVRCAFSPFSLVVLLCWSPCTRLFLPAQPRWSRLGACLGAPTIWCRPCLVLLRRAGNNLEAGRREVCQHQGAHRTHRFRKAPGGHQTLEFTLTHPLFLVNSIQWAPHELGPHLACGSSDGKVSVLSYRDYGHAFMADLRLVGSFIVADDATWDVQVFDAHAVGCNAVSWAPARQASSGPAATRHLASAGCDNAVKIWSWNGDSKKWTQDDVLEGHTDWVRDLSWSPSVGLPKSYLAS</sequence>
<keyword evidence="8" id="KW-0811">Translocation</keyword>
<feature type="non-terminal residue" evidence="11">
    <location>
        <position position="349"/>
    </location>
</feature>
<dbReference type="InterPro" id="IPR001680">
    <property type="entry name" value="WD40_rpt"/>
</dbReference>
<keyword evidence="3" id="KW-0813">Transport</keyword>
<evidence type="ECO:0000313" key="11">
    <source>
        <dbReference type="EMBL" id="KAG5461891.1"/>
    </source>
</evidence>
<evidence type="ECO:0000256" key="3">
    <source>
        <dbReference type="ARBA" id="ARBA00022448"/>
    </source>
</evidence>
<dbReference type="GO" id="GO:0005198">
    <property type="term" value="F:structural molecule activity"/>
    <property type="evidence" value="ECO:0007669"/>
    <property type="project" value="InterPro"/>
</dbReference>
<evidence type="ECO:0000256" key="8">
    <source>
        <dbReference type="ARBA" id="ARBA00023010"/>
    </source>
</evidence>
<keyword evidence="5" id="KW-0677">Repeat</keyword>
<comment type="caution">
    <text evidence="11">The sequence shown here is derived from an EMBL/GenBank/DDBJ whole genome shotgun (WGS) entry which is preliminary data.</text>
</comment>
<evidence type="ECO:0000256" key="9">
    <source>
        <dbReference type="ARBA" id="ARBA00023132"/>
    </source>
</evidence>
<dbReference type="GO" id="GO:0006606">
    <property type="term" value="P:protein import into nucleus"/>
    <property type="evidence" value="ECO:0007669"/>
    <property type="project" value="TreeGrafter"/>
</dbReference>
<dbReference type="SUPFAM" id="SSF50978">
    <property type="entry name" value="WD40 repeat-like"/>
    <property type="match status" value="1"/>
</dbReference>
<evidence type="ECO:0000256" key="1">
    <source>
        <dbReference type="ARBA" id="ARBA00004567"/>
    </source>
</evidence>
<dbReference type="GO" id="GO:0090114">
    <property type="term" value="P:COPII-coated vesicle budding"/>
    <property type="evidence" value="ECO:0007669"/>
    <property type="project" value="TreeGrafter"/>
</dbReference>
<comment type="similarity">
    <text evidence="2">Belongs to the WD repeat SEC13 family.</text>
</comment>
<keyword evidence="10" id="KW-0539">Nucleus</keyword>
<evidence type="ECO:0000256" key="4">
    <source>
        <dbReference type="ARBA" id="ARBA00022574"/>
    </source>
</evidence>
<evidence type="ECO:0000256" key="7">
    <source>
        <dbReference type="ARBA" id="ARBA00022927"/>
    </source>
</evidence>
<dbReference type="EMBL" id="JAEFCI010002962">
    <property type="protein sequence ID" value="KAG5461891.1"/>
    <property type="molecule type" value="Genomic_DNA"/>
</dbReference>
<dbReference type="OrthoDB" id="364224at2759"/>
<dbReference type="GO" id="GO:0030127">
    <property type="term" value="C:COPII vesicle coat"/>
    <property type="evidence" value="ECO:0007669"/>
    <property type="project" value="TreeGrafter"/>
</dbReference>
<evidence type="ECO:0000256" key="10">
    <source>
        <dbReference type="ARBA" id="ARBA00023242"/>
    </source>
</evidence>
<accession>A0A8H7ZYQ8</accession>
<reference evidence="11 12" key="1">
    <citation type="journal article" name="Sci. Rep.">
        <title>Genome-scale phylogenetic analyses confirm Olpidium as the closest living zoosporic fungus to the non-flagellated, terrestrial fungi.</title>
        <authorList>
            <person name="Chang Y."/>
            <person name="Rochon D."/>
            <person name="Sekimoto S."/>
            <person name="Wang Y."/>
            <person name="Chovatia M."/>
            <person name="Sandor L."/>
            <person name="Salamov A."/>
            <person name="Grigoriev I.V."/>
            <person name="Stajich J.E."/>
            <person name="Spatafora J.W."/>
        </authorList>
    </citation>
    <scope>NUCLEOTIDE SEQUENCE [LARGE SCALE GENOMIC DNA]</scope>
    <source>
        <strain evidence="11">S191</strain>
    </source>
</reference>
<dbReference type="GO" id="GO:0032527">
    <property type="term" value="P:protein exit from endoplasmic reticulum"/>
    <property type="evidence" value="ECO:0007669"/>
    <property type="project" value="TreeGrafter"/>
</dbReference>
<dbReference type="Proteomes" id="UP000673691">
    <property type="component" value="Unassembled WGS sequence"/>
</dbReference>
<keyword evidence="6" id="KW-0509">mRNA transport</keyword>
<dbReference type="PANTHER" id="PTHR11024">
    <property type="entry name" value="NUCLEAR PORE COMPLEX PROTEIN SEC13 / SEH1 FAMILY MEMBER"/>
    <property type="match status" value="1"/>
</dbReference>
<dbReference type="GO" id="GO:0051028">
    <property type="term" value="P:mRNA transport"/>
    <property type="evidence" value="ECO:0007669"/>
    <property type="project" value="UniProtKB-KW"/>
</dbReference>
<dbReference type="InterPro" id="IPR015943">
    <property type="entry name" value="WD40/YVTN_repeat-like_dom_sf"/>
</dbReference>
<dbReference type="InterPro" id="IPR036322">
    <property type="entry name" value="WD40_repeat_dom_sf"/>
</dbReference>
<gene>
    <name evidence="11" type="ORF">BJ554DRAFT_5850</name>
</gene>
<dbReference type="GO" id="GO:0032008">
    <property type="term" value="P:positive regulation of TOR signaling"/>
    <property type="evidence" value="ECO:0007669"/>
    <property type="project" value="TreeGrafter"/>
</dbReference>
<dbReference type="Pfam" id="PF00400">
    <property type="entry name" value="WD40"/>
    <property type="match status" value="2"/>
</dbReference>
<organism evidence="11 12">
    <name type="scientific">Olpidium bornovanus</name>
    <dbReference type="NCBI Taxonomy" id="278681"/>
    <lineage>
        <taxon>Eukaryota</taxon>
        <taxon>Fungi</taxon>
        <taxon>Fungi incertae sedis</taxon>
        <taxon>Olpidiomycota</taxon>
        <taxon>Olpidiomycotina</taxon>
        <taxon>Olpidiomycetes</taxon>
        <taxon>Olpidiales</taxon>
        <taxon>Olpidiaceae</taxon>
        <taxon>Olpidium</taxon>
    </lineage>
</organism>
<dbReference type="GO" id="GO:0031080">
    <property type="term" value="C:nuclear pore outer ring"/>
    <property type="evidence" value="ECO:0007669"/>
    <property type="project" value="TreeGrafter"/>
</dbReference>
<evidence type="ECO:0000256" key="2">
    <source>
        <dbReference type="ARBA" id="ARBA00010102"/>
    </source>
</evidence>